<evidence type="ECO:0000313" key="14">
    <source>
        <dbReference type="EMBL" id="KAK0721582.1"/>
    </source>
</evidence>
<evidence type="ECO:0000256" key="1">
    <source>
        <dbReference type="ARBA" id="ARBA00004477"/>
    </source>
</evidence>
<dbReference type="PANTHER" id="PTHR15451:SF19">
    <property type="entry name" value="ERGOSTEROL BIOSYNTHETIC PROTEIN 28 HOMOLOG"/>
    <property type="match status" value="1"/>
</dbReference>
<evidence type="ECO:0000256" key="6">
    <source>
        <dbReference type="ARBA" id="ARBA00022955"/>
    </source>
</evidence>
<dbReference type="InterPro" id="IPR005352">
    <property type="entry name" value="Erg28"/>
</dbReference>
<dbReference type="GO" id="GO:0030674">
    <property type="term" value="F:protein-macromolecule adaptor activity"/>
    <property type="evidence" value="ECO:0007669"/>
    <property type="project" value="TreeGrafter"/>
</dbReference>
<keyword evidence="9" id="KW-0443">Lipid metabolism</keyword>
<accession>A0AA40E1L1</accession>
<organism evidence="14 15">
    <name type="scientific">Lasiosphaeria miniovina</name>
    <dbReference type="NCBI Taxonomy" id="1954250"/>
    <lineage>
        <taxon>Eukaryota</taxon>
        <taxon>Fungi</taxon>
        <taxon>Dikarya</taxon>
        <taxon>Ascomycota</taxon>
        <taxon>Pezizomycotina</taxon>
        <taxon>Sordariomycetes</taxon>
        <taxon>Sordariomycetidae</taxon>
        <taxon>Sordariales</taxon>
        <taxon>Lasiosphaeriaceae</taxon>
        <taxon>Lasiosphaeria</taxon>
    </lineage>
</organism>
<evidence type="ECO:0000256" key="8">
    <source>
        <dbReference type="ARBA" id="ARBA00023011"/>
    </source>
</evidence>
<proteinExistence type="inferred from homology"/>
<evidence type="ECO:0000256" key="13">
    <source>
        <dbReference type="SAM" id="Phobius"/>
    </source>
</evidence>
<dbReference type="GeneID" id="85328320"/>
<dbReference type="GO" id="GO:0005789">
    <property type="term" value="C:endoplasmic reticulum membrane"/>
    <property type="evidence" value="ECO:0007669"/>
    <property type="project" value="UniProtKB-SubCell"/>
</dbReference>
<keyword evidence="12" id="KW-0753">Steroid metabolism</keyword>
<evidence type="ECO:0000256" key="9">
    <source>
        <dbReference type="ARBA" id="ARBA00023098"/>
    </source>
</evidence>
<name>A0AA40E1L1_9PEZI</name>
<keyword evidence="8" id="KW-0756">Sterol biosynthesis</keyword>
<comment type="subcellular location">
    <subcellularLocation>
        <location evidence="1">Endoplasmic reticulum membrane</location>
        <topology evidence="1">Multi-pass membrane protein</topology>
    </subcellularLocation>
</comment>
<reference evidence="14" key="1">
    <citation type="submission" date="2023-06" db="EMBL/GenBank/DDBJ databases">
        <title>Genome-scale phylogeny and comparative genomics of the fungal order Sordariales.</title>
        <authorList>
            <consortium name="Lawrence Berkeley National Laboratory"/>
            <person name="Hensen N."/>
            <person name="Bonometti L."/>
            <person name="Westerberg I."/>
            <person name="Brannstrom I.O."/>
            <person name="Guillou S."/>
            <person name="Cros-Aarteil S."/>
            <person name="Calhoun S."/>
            <person name="Haridas S."/>
            <person name="Kuo A."/>
            <person name="Mondo S."/>
            <person name="Pangilinan J."/>
            <person name="Riley R."/>
            <person name="LaButti K."/>
            <person name="Andreopoulos B."/>
            <person name="Lipzen A."/>
            <person name="Chen C."/>
            <person name="Yanf M."/>
            <person name="Daum C."/>
            <person name="Ng V."/>
            <person name="Clum A."/>
            <person name="Steindorff A."/>
            <person name="Ohm R."/>
            <person name="Martin F."/>
            <person name="Silar P."/>
            <person name="Natvig D."/>
            <person name="Lalanne C."/>
            <person name="Gautier V."/>
            <person name="Ament-velasquez S.L."/>
            <person name="Kruys A."/>
            <person name="Hutchinson M.I."/>
            <person name="Powell A.J."/>
            <person name="Barry K."/>
            <person name="Miller A.N."/>
            <person name="Grigoriev I.V."/>
            <person name="Debuchy R."/>
            <person name="Gladieux P."/>
            <person name="Thoren M.H."/>
            <person name="Johannesson H."/>
        </authorList>
    </citation>
    <scope>NUCLEOTIDE SEQUENCE</scope>
    <source>
        <strain evidence="14">SMH2392-1A</strain>
    </source>
</reference>
<evidence type="ECO:0000256" key="4">
    <source>
        <dbReference type="ARBA" id="ARBA00022692"/>
    </source>
</evidence>
<evidence type="ECO:0000256" key="10">
    <source>
        <dbReference type="ARBA" id="ARBA00023136"/>
    </source>
</evidence>
<evidence type="ECO:0000256" key="7">
    <source>
        <dbReference type="ARBA" id="ARBA00022989"/>
    </source>
</evidence>
<keyword evidence="4 13" id="KW-0812">Transmembrane</keyword>
<dbReference type="AlphaFoldDB" id="A0AA40E1L1"/>
<dbReference type="PANTHER" id="PTHR15451">
    <property type="entry name" value="ERGOSTEROL BIOSYNTHETIC PROTEIN 28-RELATED"/>
    <property type="match status" value="1"/>
</dbReference>
<keyword evidence="6" id="KW-0752">Steroid biosynthesis</keyword>
<feature type="transmembrane region" description="Helical" evidence="13">
    <location>
        <begin position="152"/>
        <end position="171"/>
    </location>
</feature>
<dbReference type="RefSeq" id="XP_060297506.1">
    <property type="nucleotide sequence ID" value="XM_060445050.1"/>
</dbReference>
<keyword evidence="10 13" id="KW-0472">Membrane</keyword>
<evidence type="ECO:0000256" key="11">
    <source>
        <dbReference type="ARBA" id="ARBA00023166"/>
    </source>
</evidence>
<evidence type="ECO:0008006" key="16">
    <source>
        <dbReference type="Google" id="ProtNLM"/>
    </source>
</evidence>
<evidence type="ECO:0000256" key="12">
    <source>
        <dbReference type="ARBA" id="ARBA00023221"/>
    </source>
</evidence>
<keyword evidence="3" id="KW-0444">Lipid biosynthesis</keyword>
<evidence type="ECO:0000256" key="3">
    <source>
        <dbReference type="ARBA" id="ARBA00022516"/>
    </source>
</evidence>
<dbReference type="GO" id="GO:0016126">
    <property type="term" value="P:sterol biosynthetic process"/>
    <property type="evidence" value="ECO:0007669"/>
    <property type="project" value="UniProtKB-KW"/>
</dbReference>
<evidence type="ECO:0000256" key="2">
    <source>
        <dbReference type="ARBA" id="ARBA00005377"/>
    </source>
</evidence>
<feature type="transmembrane region" description="Helical" evidence="13">
    <location>
        <begin position="16"/>
        <end position="38"/>
    </location>
</feature>
<keyword evidence="5" id="KW-0256">Endoplasmic reticulum</keyword>
<evidence type="ECO:0000313" key="15">
    <source>
        <dbReference type="Proteomes" id="UP001172101"/>
    </source>
</evidence>
<sequence>MDQLKEFLPSAEKGYLPYYLFFIGIVAMGNSLQNLATLHYTRRIYNGRFVPNHALAPKTERFNPEDSVNVLKPASATGKDAEKAKDQVTPLTARVFGNYTFLAGVIRVYASFSPENASLYQLALLTHGVAALSFTSELLIFKTMKFTGPQGFPFAAAYLGGLWMTLQYSHYVQ</sequence>
<keyword evidence="7 13" id="KW-1133">Transmembrane helix</keyword>
<evidence type="ECO:0000256" key="5">
    <source>
        <dbReference type="ARBA" id="ARBA00022824"/>
    </source>
</evidence>
<feature type="transmembrane region" description="Helical" evidence="13">
    <location>
        <begin position="118"/>
        <end position="140"/>
    </location>
</feature>
<protein>
    <recommendedName>
        <fullName evidence="16">Ergosterol biosynthetic protein 28</fullName>
    </recommendedName>
</protein>
<gene>
    <name evidence="14" type="ORF">B0T26DRAFT_749087</name>
</gene>
<comment type="caution">
    <text evidence="14">The sequence shown here is derived from an EMBL/GenBank/DDBJ whole genome shotgun (WGS) entry which is preliminary data.</text>
</comment>
<keyword evidence="11" id="KW-1207">Sterol metabolism</keyword>
<keyword evidence="15" id="KW-1185">Reference proteome</keyword>
<dbReference type="Pfam" id="PF03694">
    <property type="entry name" value="Erg28"/>
    <property type="match status" value="1"/>
</dbReference>
<dbReference type="Proteomes" id="UP001172101">
    <property type="component" value="Unassembled WGS sequence"/>
</dbReference>
<dbReference type="EMBL" id="JAUIRO010000003">
    <property type="protein sequence ID" value="KAK0721582.1"/>
    <property type="molecule type" value="Genomic_DNA"/>
</dbReference>
<comment type="similarity">
    <text evidence="2">Belongs to the ERG28 family.</text>
</comment>